<dbReference type="OrthoDB" id="220114at2"/>
<accession>A0A1Y0I5G2</accession>
<evidence type="ECO:0000313" key="7">
    <source>
        <dbReference type="Proteomes" id="UP000196027"/>
    </source>
</evidence>
<dbReference type="AlphaFoldDB" id="A0A1Y0I5G2"/>
<evidence type="ECO:0000259" key="5">
    <source>
        <dbReference type="PROSITE" id="PS51123"/>
    </source>
</evidence>
<evidence type="ECO:0000256" key="1">
    <source>
        <dbReference type="ARBA" id="ARBA00004370"/>
    </source>
</evidence>
<reference evidence="6 7" key="1">
    <citation type="submission" date="2017-05" db="EMBL/GenBank/DDBJ databases">
        <title>Genomic insights into alkan degradation activity of Oleiphilus messinensis.</title>
        <authorList>
            <person name="Kozyavkin S.A."/>
            <person name="Slesarev A.I."/>
            <person name="Golyshin P.N."/>
            <person name="Korzhenkov A."/>
            <person name="Golyshina O.N."/>
            <person name="Toshchakov S.V."/>
        </authorList>
    </citation>
    <scope>NUCLEOTIDE SEQUENCE [LARGE SCALE GENOMIC DNA]</scope>
    <source>
        <strain evidence="6 7">ME102</strain>
    </source>
</reference>
<keyword evidence="4" id="KW-0732">Signal</keyword>
<proteinExistence type="predicted"/>
<dbReference type="KEGG" id="ome:OLMES_1576"/>
<dbReference type="PRINTS" id="PR01021">
    <property type="entry name" value="OMPADOMAIN"/>
</dbReference>
<dbReference type="CDD" id="cd07185">
    <property type="entry name" value="OmpA_C-like"/>
    <property type="match status" value="1"/>
</dbReference>
<dbReference type="InterPro" id="IPR006664">
    <property type="entry name" value="OMP_bac"/>
</dbReference>
<keyword evidence="2 3" id="KW-0472">Membrane</keyword>
<evidence type="ECO:0000256" key="2">
    <source>
        <dbReference type="ARBA" id="ARBA00023136"/>
    </source>
</evidence>
<evidence type="ECO:0000256" key="3">
    <source>
        <dbReference type="PROSITE-ProRule" id="PRU00473"/>
    </source>
</evidence>
<dbReference type="EMBL" id="CP021425">
    <property type="protein sequence ID" value="ARU55651.1"/>
    <property type="molecule type" value="Genomic_DNA"/>
</dbReference>
<dbReference type="PANTHER" id="PTHR34720">
    <property type="entry name" value="MICROCYSTIN DEPENDENT PROTEIN"/>
    <property type="match status" value="1"/>
</dbReference>
<organism evidence="6 7">
    <name type="scientific">Oleiphilus messinensis</name>
    <dbReference type="NCBI Taxonomy" id="141451"/>
    <lineage>
        <taxon>Bacteria</taxon>
        <taxon>Pseudomonadati</taxon>
        <taxon>Pseudomonadota</taxon>
        <taxon>Gammaproteobacteria</taxon>
        <taxon>Oceanospirillales</taxon>
        <taxon>Oleiphilaceae</taxon>
        <taxon>Oleiphilus</taxon>
    </lineage>
</organism>
<keyword evidence="7" id="KW-1185">Reference proteome</keyword>
<dbReference type="Gene3D" id="3.30.1330.60">
    <property type="entry name" value="OmpA-like domain"/>
    <property type="match status" value="1"/>
</dbReference>
<comment type="subcellular location">
    <subcellularLocation>
        <location evidence="1">Membrane</location>
    </subcellularLocation>
</comment>
<gene>
    <name evidence="6" type="ORF">OLMES_1576</name>
</gene>
<dbReference type="Gene3D" id="2.60.40.2810">
    <property type="match status" value="4"/>
</dbReference>
<dbReference type="PANTHER" id="PTHR34720:SF9">
    <property type="entry name" value="BLR4714 PROTEIN"/>
    <property type="match status" value="1"/>
</dbReference>
<feature type="domain" description="OmpA-like" evidence="5">
    <location>
        <begin position="318"/>
        <end position="436"/>
    </location>
</feature>
<dbReference type="Pfam" id="PF17963">
    <property type="entry name" value="Big_9"/>
    <property type="match status" value="4"/>
</dbReference>
<dbReference type="Proteomes" id="UP000196027">
    <property type="component" value="Chromosome"/>
</dbReference>
<dbReference type="GO" id="GO:0016020">
    <property type="term" value="C:membrane"/>
    <property type="evidence" value="ECO:0007669"/>
    <property type="project" value="UniProtKB-SubCell"/>
</dbReference>
<dbReference type="Pfam" id="PF00691">
    <property type="entry name" value="OmpA"/>
    <property type="match status" value="1"/>
</dbReference>
<protein>
    <submittedName>
        <fullName evidence="6">Outer membrane porin</fullName>
    </submittedName>
</protein>
<dbReference type="InterPro" id="IPR006665">
    <property type="entry name" value="OmpA-like"/>
</dbReference>
<dbReference type="SUPFAM" id="SSF103088">
    <property type="entry name" value="OmpA-like"/>
    <property type="match status" value="1"/>
</dbReference>
<evidence type="ECO:0000256" key="4">
    <source>
        <dbReference type="SAM" id="SignalP"/>
    </source>
</evidence>
<sequence length="875" mass="94575">MIRTKPLSLYVIFCGSTLVGSLAHANATESDSAANNTGNMQLTGDQNQVKFDYIGDQSRIGIGIDDDFDLVAEIMHGFLDDGDSVWIGEGWFSRGAGGLKLNYHWLSETVNWDDPAQVPDGLKTYKVFAAVDQNREDDRKVTLGGGFENKDLFASLYISASFTGSRETGVNRSTLENILSGVDATGSFQQTEFTTTTTRVFEHAYDYGIGARIGTYFDQSLVRLRGGLDYEVGDYDSDQFTLSAAVEKFFENTRHSLALSAEHIEKSGDFEIDDRDTRVILMWRYSFGGDPYQPSKVLTQEQVEKINPAVAPVTEMKLMQDNVDLRVEALFGLDQSSLNETSLSAISKIVNQLNKGAIVGKISVVGFTCDLGSSAYNKALSERRALAVRRQLIALGVDPANILVEGRGEAQPKVPNTSEENRRLNRRVQIQFLQAVEREVVVQPGKEETREMIWTQRQVDNVPAWIKRSMYNPVQHKRTVDVYRYEKEETEVTLGEKTYLNAIPVAAADQITVRRNSGDTIIDALANDTDQDGEALSIVAVTQPANGVATNFGDVISYRPAAGFVGTDQIEYTIQDSQGETATAVIEITVTNTIPTASNDSISASANTPVLIPVLDNDRDDDSDSLQITQVGNPANGSVSIEGDLIRYIPATGFVGTDSFTYTVTDGFETTVANVTVTVQPGAPTSGADSAETEFETPVTIDVLANDSAFNGGVLTIVGVSQPANGSVEIVNGVVVYTPNSGFSGTDSFTYTIREAGGEESTGTVSVVVAEDDSGNGGGNENNAPEAVNDVIFANLTDTITLDVLANDTDADGDTLTVVSIDNLPRESQAIITLNEDGSIIFVPQANWRGGVLEFTYRVSDGKGGFDVARVKIKC</sequence>
<evidence type="ECO:0000313" key="6">
    <source>
        <dbReference type="EMBL" id="ARU55651.1"/>
    </source>
</evidence>
<feature type="chain" id="PRO_5012824230" evidence="4">
    <location>
        <begin position="26"/>
        <end position="875"/>
    </location>
</feature>
<dbReference type="InterPro" id="IPR036737">
    <property type="entry name" value="OmpA-like_sf"/>
</dbReference>
<dbReference type="PROSITE" id="PS51123">
    <property type="entry name" value="OMPA_2"/>
    <property type="match status" value="1"/>
</dbReference>
<feature type="signal peptide" evidence="4">
    <location>
        <begin position="1"/>
        <end position="25"/>
    </location>
</feature>
<dbReference type="NCBIfam" id="NF012211">
    <property type="entry name" value="tand_rpt_95"/>
    <property type="match status" value="4"/>
</dbReference>
<dbReference type="RefSeq" id="WP_087460732.1">
    <property type="nucleotide sequence ID" value="NZ_CP021425.1"/>
</dbReference>
<name>A0A1Y0I5G2_9GAMM</name>